<protein>
    <recommendedName>
        <fullName evidence="4">DUF3857 domain-containing protein</fullName>
    </recommendedName>
</protein>
<evidence type="ECO:0008006" key="4">
    <source>
        <dbReference type="Google" id="ProtNLM"/>
    </source>
</evidence>
<evidence type="ECO:0000256" key="1">
    <source>
        <dbReference type="SAM" id="SignalP"/>
    </source>
</evidence>
<feature type="signal peptide" evidence="1">
    <location>
        <begin position="1"/>
        <end position="25"/>
    </location>
</feature>
<dbReference type="EMBL" id="QTJV01000001">
    <property type="protein sequence ID" value="RFM36770.1"/>
    <property type="molecule type" value="Genomic_DNA"/>
</dbReference>
<evidence type="ECO:0000313" key="2">
    <source>
        <dbReference type="EMBL" id="RFM36770.1"/>
    </source>
</evidence>
<keyword evidence="1" id="KW-0732">Signal</keyword>
<dbReference type="AlphaFoldDB" id="A0A3E1P9K2"/>
<evidence type="ECO:0000313" key="3">
    <source>
        <dbReference type="Proteomes" id="UP000261174"/>
    </source>
</evidence>
<feature type="chain" id="PRO_5017719664" description="DUF3857 domain-containing protein" evidence="1">
    <location>
        <begin position="26"/>
        <end position="576"/>
    </location>
</feature>
<dbReference type="OrthoDB" id="610929at2"/>
<dbReference type="Proteomes" id="UP000261174">
    <property type="component" value="Unassembled WGS sequence"/>
</dbReference>
<dbReference type="RefSeq" id="WP_116852090.1">
    <property type="nucleotide sequence ID" value="NZ_QTJV01000001.1"/>
</dbReference>
<sequence>MINFRTAKFWLPLILLLTVATWTIAQDGEQTKSDIVFKMLDYDARFRMIFAYSDPESRTYLANTAKSQYLEFKQLVEPNMAFFLSNEKDKIKEAIKMTDKILLNDEVFNTLNTPDYRNPSKPDKGEKLEDRWIDIHKAIQYVLIKDMVVRANFKIYVRFSEFAVAADVEKKGPASSRHYADSLLKTAAAELLPYYYALQDGNNEESRVAIKTLIDNYKTRTGDLYAQTLALYERPNTLLVSPEGQKDDLQLKSKYASSKVWQDGLIREMPETEKFSIMTVPNDRPDLHNSIYIFGKYMRAKKGETPDITFRIVSPGLTGVDFGRMRKVPLGNDRYGYLSTITYYCPIKIEVVNKAGEIEKTLIVIDETQEFHQEFHENYVRPNPNYDGVIPFRNDTLYYEALDKFRSNVINRLYNERFSSMTTAMASWLNDAYGYYKVPNSFYYLYDVKNPENGFQEIKALVDSTDYAIEHLESQEQSLANKAVLARMVDKYQEILQRPGISQNVKDLCARNSVTAALLSDQVSRALYLLDRCKAINPKDSYVRPMNLSSFMFRTLFDDKNQKVVKLPPRSELWKY</sequence>
<accession>A0A3E1P9K2</accession>
<reference evidence="2 3" key="1">
    <citation type="submission" date="2018-08" db="EMBL/GenBank/DDBJ databases">
        <title>Chitinophaga sp. K20C18050901, a novel bacterium isolated from forest soil.</title>
        <authorList>
            <person name="Wang C."/>
        </authorList>
    </citation>
    <scope>NUCLEOTIDE SEQUENCE [LARGE SCALE GENOMIC DNA]</scope>
    <source>
        <strain evidence="2 3">K20C18050901</strain>
    </source>
</reference>
<keyword evidence="3" id="KW-1185">Reference proteome</keyword>
<organism evidence="2 3">
    <name type="scientific">Chitinophaga silvisoli</name>
    <dbReference type="NCBI Taxonomy" id="2291814"/>
    <lineage>
        <taxon>Bacteria</taxon>
        <taxon>Pseudomonadati</taxon>
        <taxon>Bacteroidota</taxon>
        <taxon>Chitinophagia</taxon>
        <taxon>Chitinophagales</taxon>
        <taxon>Chitinophagaceae</taxon>
        <taxon>Chitinophaga</taxon>
    </lineage>
</organism>
<gene>
    <name evidence="2" type="ORF">DXN04_04525</name>
</gene>
<name>A0A3E1P9K2_9BACT</name>
<proteinExistence type="predicted"/>
<comment type="caution">
    <text evidence="2">The sequence shown here is derived from an EMBL/GenBank/DDBJ whole genome shotgun (WGS) entry which is preliminary data.</text>
</comment>